<dbReference type="Proteomes" id="UP000008672">
    <property type="component" value="Unassembled WGS sequence"/>
</dbReference>
<evidence type="ECO:0000256" key="4">
    <source>
        <dbReference type="ARBA" id="ARBA00023163"/>
    </source>
</evidence>
<dbReference type="InterPro" id="IPR031176">
    <property type="entry name" value="ELL/occludin"/>
</dbReference>
<feature type="region of interest" description="Disordered" evidence="7">
    <location>
        <begin position="385"/>
        <end position="497"/>
    </location>
</feature>
<dbReference type="OMA" id="NQPVICF"/>
<dbReference type="EMBL" id="AFYH01021209">
    <property type="status" value="NOT_ANNOTATED_CDS"/>
    <property type="molecule type" value="Genomic_DNA"/>
</dbReference>
<dbReference type="AlphaFoldDB" id="H3B0E5"/>
<dbReference type="EMBL" id="AFYH01021210">
    <property type="status" value="NOT_ANNOTATED_CDS"/>
    <property type="molecule type" value="Genomic_DNA"/>
</dbReference>
<dbReference type="EMBL" id="AFYH01021213">
    <property type="status" value="NOT_ANNOTATED_CDS"/>
    <property type="molecule type" value="Genomic_DNA"/>
</dbReference>
<evidence type="ECO:0000256" key="3">
    <source>
        <dbReference type="ARBA" id="ARBA00023015"/>
    </source>
</evidence>
<dbReference type="GeneTree" id="ENSGT00940000164943"/>
<name>H3B0E5_LATCH</name>
<dbReference type="InterPro" id="IPR010844">
    <property type="entry name" value="Occludin_ELL"/>
</dbReference>
<protein>
    <submittedName>
        <fullName evidence="9">Elongation factor for RNA polymerase II 3</fullName>
    </submittedName>
</protein>
<feature type="compositionally biased region" description="Low complexity" evidence="7">
    <location>
        <begin position="387"/>
        <end position="398"/>
    </location>
</feature>
<feature type="compositionally biased region" description="Basic residues" evidence="7">
    <location>
        <begin position="438"/>
        <end position="448"/>
    </location>
</feature>
<gene>
    <name evidence="9" type="primary">LOC102358114</name>
</gene>
<dbReference type="EMBL" id="AFYH01021208">
    <property type="status" value="NOT_ANNOTATED_CDS"/>
    <property type="molecule type" value="Genomic_DNA"/>
</dbReference>
<dbReference type="InterPro" id="IPR042065">
    <property type="entry name" value="E3_ELL-like"/>
</dbReference>
<dbReference type="GO" id="GO:0008023">
    <property type="term" value="C:transcription elongation factor complex"/>
    <property type="evidence" value="ECO:0007669"/>
    <property type="project" value="InterPro"/>
</dbReference>
<feature type="compositionally biased region" description="Acidic residues" evidence="7">
    <location>
        <begin position="455"/>
        <end position="468"/>
    </location>
</feature>
<dbReference type="EMBL" id="AFYH01021211">
    <property type="status" value="NOT_ANNOTATED_CDS"/>
    <property type="molecule type" value="Genomic_DNA"/>
</dbReference>
<dbReference type="GO" id="GO:0032968">
    <property type="term" value="P:positive regulation of transcription elongation by RNA polymerase II"/>
    <property type="evidence" value="ECO:0007669"/>
    <property type="project" value="TreeGrafter"/>
</dbReference>
<dbReference type="InterPro" id="IPR036390">
    <property type="entry name" value="WH_DNA-bd_sf"/>
</dbReference>
<dbReference type="GO" id="GO:0000987">
    <property type="term" value="F:cis-regulatory region sequence-specific DNA binding"/>
    <property type="evidence" value="ECO:0007669"/>
    <property type="project" value="TreeGrafter"/>
</dbReference>
<dbReference type="GO" id="GO:0006368">
    <property type="term" value="P:transcription elongation by RNA polymerase II"/>
    <property type="evidence" value="ECO:0007669"/>
    <property type="project" value="InterPro"/>
</dbReference>
<evidence type="ECO:0000256" key="5">
    <source>
        <dbReference type="ARBA" id="ARBA00023242"/>
    </source>
</evidence>
<dbReference type="InterPro" id="IPR019464">
    <property type="entry name" value="ELL_N"/>
</dbReference>
<dbReference type="Pfam" id="PF10390">
    <property type="entry name" value="ELL"/>
    <property type="match status" value="1"/>
</dbReference>
<dbReference type="SUPFAM" id="SSF144292">
    <property type="entry name" value="occludin/ELL-like"/>
    <property type="match status" value="1"/>
</dbReference>
<proteinExistence type="inferred from homology"/>
<dbReference type="Ensembl" id="ENSLACT00000015472.1">
    <property type="protein sequence ID" value="ENSLACP00000015366.1"/>
    <property type="gene ID" value="ENSLACG00000013530.2"/>
</dbReference>
<dbReference type="STRING" id="7897.ENSLACP00000015366"/>
<keyword evidence="3" id="KW-0805">Transcription regulation</keyword>
<keyword evidence="5" id="KW-0539">Nucleus</keyword>
<reference evidence="9" key="3">
    <citation type="submission" date="2025-09" db="UniProtKB">
        <authorList>
            <consortium name="Ensembl"/>
        </authorList>
    </citation>
    <scope>IDENTIFICATION</scope>
</reference>
<feature type="region of interest" description="Disordered" evidence="7">
    <location>
        <begin position="295"/>
        <end position="356"/>
    </location>
</feature>
<evidence type="ECO:0000256" key="1">
    <source>
        <dbReference type="ARBA" id="ARBA00004123"/>
    </source>
</evidence>
<feature type="compositionally biased region" description="Polar residues" evidence="7">
    <location>
        <begin position="295"/>
        <end position="307"/>
    </location>
</feature>
<comment type="subcellular location">
    <subcellularLocation>
        <location evidence="1">Nucleus</location>
    </subcellularLocation>
</comment>
<sequence length="614" mass="69832">MAQLGEAGHFSLSYSKVSQVSRKTFYHVKLTDSALRTLQAFRNLKISLPKQSLISFRGNRGYIKIPDDNYPNGLRVFSFDVSNDSKDKPHSGFDCIRQNSCGSGQCQLGFLGSIQDKITICATDDSYQATRDRVTQVEKESWSRTAIEIKPGATYRSKGVNVAKKPGLCSISKGLNFRKSSPASPTQMPKKAAATSTLTHRALRERLIHLLALKPFRKPELILWLEREGAHPRDKTELPSLLDEVAKLNPKENSYSLKEELYRLVQTDWPGYSKEDRQLLHRLLLRYLQQHSVTSGWKQPSSVNQSLPPNPRPLESPNQPRPHKHPLTKRSVPSDTVDLPAHKKPKAPDSSLQPDSIRNWDLKTLDIHTSNAESTSCGLHYTEALHSQSSSPESGPQEPQDKHRRRDGASVHKDTARHSAQEARPPSRAESELPGVNCKRKKGKKHRERQQARTEEEDEEDEGEEECDWREVSPTHIEDQSVTEGEESTRNSAITPSPVEIPDYLVKYSDISCTEQCQHYKEDFSAEFDEYLHLHTRIGGVTERFVQLGSQMKTLTPGTAEYKVAEECILQEYEVFKKTCPGYWEEKQRCEYLHQKLSHIKELILNYEQNPSNS</sequence>
<dbReference type="GO" id="GO:0042795">
    <property type="term" value="P:snRNA transcription by RNA polymerase II"/>
    <property type="evidence" value="ECO:0007669"/>
    <property type="project" value="TreeGrafter"/>
</dbReference>
<dbReference type="PROSITE" id="PS51980">
    <property type="entry name" value="OCEL"/>
    <property type="match status" value="1"/>
</dbReference>
<dbReference type="EMBL" id="AFYH01021214">
    <property type="status" value="NOT_ANNOTATED_CDS"/>
    <property type="molecule type" value="Genomic_DNA"/>
</dbReference>
<dbReference type="EMBL" id="AFYH01021216">
    <property type="status" value="NOT_ANNOTATED_CDS"/>
    <property type="molecule type" value="Genomic_DNA"/>
</dbReference>
<dbReference type="Bgee" id="ENSLACG00000013530">
    <property type="expression patterns" value="Expressed in post-anal tail muscle and 4 other cell types or tissues"/>
</dbReference>
<keyword evidence="10" id="KW-1185">Reference proteome</keyword>
<evidence type="ECO:0000256" key="2">
    <source>
        <dbReference type="ARBA" id="ARBA00009171"/>
    </source>
</evidence>
<comment type="similarity">
    <text evidence="2 6">Belongs to the ELL/occludin family.</text>
</comment>
<dbReference type="PANTHER" id="PTHR23288">
    <property type="entry name" value="OCCLUDIN AND RNA POLYMERASE II ELONGATION FACTOR ELL"/>
    <property type="match status" value="1"/>
</dbReference>
<keyword evidence="4" id="KW-0804">Transcription</keyword>
<dbReference type="InParanoid" id="H3B0E5"/>
<dbReference type="Pfam" id="PF07303">
    <property type="entry name" value="Occludin_ELL"/>
    <property type="match status" value="1"/>
</dbReference>
<dbReference type="EMBL" id="AFYH01021212">
    <property type="status" value="NOT_ANNOTATED_CDS"/>
    <property type="molecule type" value="Genomic_DNA"/>
</dbReference>
<feature type="compositionally biased region" description="Basic and acidic residues" evidence="7">
    <location>
        <begin position="407"/>
        <end position="431"/>
    </location>
</feature>
<feature type="domain" description="OCEL" evidence="8">
    <location>
        <begin position="502"/>
        <end position="612"/>
    </location>
</feature>
<dbReference type="EMBL" id="AFYH01021217">
    <property type="status" value="NOT_ANNOTATED_CDS"/>
    <property type="molecule type" value="Genomic_DNA"/>
</dbReference>
<accession>H3B0E5</accession>
<evidence type="ECO:0000259" key="8">
    <source>
        <dbReference type="PROSITE" id="PS51980"/>
    </source>
</evidence>
<dbReference type="eggNOG" id="KOG4796">
    <property type="taxonomic scope" value="Eukaryota"/>
</dbReference>
<dbReference type="EMBL" id="AFYH01021215">
    <property type="status" value="NOT_ANNOTATED_CDS"/>
    <property type="molecule type" value="Genomic_DNA"/>
</dbReference>
<organism evidence="9 10">
    <name type="scientific">Latimeria chalumnae</name>
    <name type="common">Coelacanth</name>
    <dbReference type="NCBI Taxonomy" id="7897"/>
    <lineage>
        <taxon>Eukaryota</taxon>
        <taxon>Metazoa</taxon>
        <taxon>Chordata</taxon>
        <taxon>Craniata</taxon>
        <taxon>Vertebrata</taxon>
        <taxon>Euteleostomi</taxon>
        <taxon>Coelacanthiformes</taxon>
        <taxon>Coelacanthidae</taxon>
        <taxon>Latimeria</taxon>
    </lineage>
</organism>
<dbReference type="PANTHER" id="PTHR23288:SF12">
    <property type="entry name" value="RNA POLYMERASE II ELONGATION FACTOR ELL2 ISOFORM X1"/>
    <property type="match status" value="1"/>
</dbReference>
<dbReference type="SUPFAM" id="SSF46785">
    <property type="entry name" value="Winged helix' DNA-binding domain"/>
    <property type="match status" value="1"/>
</dbReference>
<dbReference type="Gene3D" id="6.10.140.340">
    <property type="match status" value="1"/>
</dbReference>
<dbReference type="Gene3D" id="1.10.10.2670">
    <property type="entry name" value="E3 ubiquitin-protein ligase"/>
    <property type="match status" value="1"/>
</dbReference>
<evidence type="ECO:0000313" key="10">
    <source>
        <dbReference type="Proteomes" id="UP000008672"/>
    </source>
</evidence>
<evidence type="ECO:0000256" key="6">
    <source>
        <dbReference type="PROSITE-ProRule" id="PRU01324"/>
    </source>
</evidence>
<reference evidence="9" key="2">
    <citation type="submission" date="2025-08" db="UniProtKB">
        <authorList>
            <consortium name="Ensembl"/>
        </authorList>
    </citation>
    <scope>IDENTIFICATION</scope>
</reference>
<reference evidence="10" key="1">
    <citation type="submission" date="2011-08" db="EMBL/GenBank/DDBJ databases">
        <title>The draft genome of Latimeria chalumnae.</title>
        <authorList>
            <person name="Di Palma F."/>
            <person name="Alfoldi J."/>
            <person name="Johnson J."/>
            <person name="Berlin A."/>
            <person name="Gnerre S."/>
            <person name="Jaffe D."/>
            <person name="MacCallum I."/>
            <person name="Young S."/>
            <person name="Walker B.J."/>
            <person name="Lander E."/>
            <person name="Lindblad-Toh K."/>
        </authorList>
    </citation>
    <scope>NUCLEOTIDE SEQUENCE [LARGE SCALE GENOMIC DNA]</scope>
    <source>
        <strain evidence="10">Wild caught</strain>
    </source>
</reference>
<evidence type="ECO:0000256" key="7">
    <source>
        <dbReference type="SAM" id="MobiDB-lite"/>
    </source>
</evidence>
<evidence type="ECO:0000313" key="9">
    <source>
        <dbReference type="Ensembl" id="ENSLACP00000015366.1"/>
    </source>
</evidence>
<feature type="compositionally biased region" description="Basic and acidic residues" evidence="7">
    <location>
        <begin position="469"/>
        <end position="479"/>
    </location>
</feature>